<accession>A0ABR8MUX7</accession>
<proteinExistence type="predicted"/>
<gene>
    <name evidence="1" type="ORF">H8B09_13475</name>
</gene>
<comment type="caution">
    <text evidence="1">The sequence shown here is derived from an EMBL/GenBank/DDBJ whole genome shotgun (WGS) entry which is preliminary data.</text>
</comment>
<dbReference type="RefSeq" id="WP_224753581.1">
    <property type="nucleotide sequence ID" value="NZ_JACXZA010000003.1"/>
</dbReference>
<name>A0ABR8MUX7_9BACL</name>
<dbReference type="Proteomes" id="UP000609346">
    <property type="component" value="Unassembled WGS sequence"/>
</dbReference>
<evidence type="ECO:0000313" key="1">
    <source>
        <dbReference type="EMBL" id="MBD3919768.1"/>
    </source>
</evidence>
<protein>
    <submittedName>
        <fullName evidence="1">Uncharacterized protein</fullName>
    </submittedName>
</protein>
<reference evidence="1 2" key="1">
    <citation type="submission" date="2020-09" db="EMBL/GenBank/DDBJ databases">
        <title>Paenibacillus sp. strain PR3 16S rRNA gene Genome sequencing and assembly.</title>
        <authorList>
            <person name="Kim J."/>
        </authorList>
    </citation>
    <scope>NUCLEOTIDE SEQUENCE [LARGE SCALE GENOMIC DNA]</scope>
    <source>
        <strain evidence="1 2">PR3</strain>
    </source>
</reference>
<keyword evidence="2" id="KW-1185">Reference proteome</keyword>
<dbReference type="EMBL" id="JACXZA010000003">
    <property type="protein sequence ID" value="MBD3919768.1"/>
    <property type="molecule type" value="Genomic_DNA"/>
</dbReference>
<evidence type="ECO:0000313" key="2">
    <source>
        <dbReference type="Proteomes" id="UP000609346"/>
    </source>
</evidence>
<organism evidence="1 2">
    <name type="scientific">Paenibacillus terricola</name>
    <dbReference type="NCBI Taxonomy" id="2763503"/>
    <lineage>
        <taxon>Bacteria</taxon>
        <taxon>Bacillati</taxon>
        <taxon>Bacillota</taxon>
        <taxon>Bacilli</taxon>
        <taxon>Bacillales</taxon>
        <taxon>Paenibacillaceae</taxon>
        <taxon>Paenibacillus</taxon>
    </lineage>
</organism>
<sequence length="57" mass="6190">MRYDRSSGLDTTLPSLFPGQSVPIIVNFLIPFKTTPQLYTNTSVASSDQTPPTEAST</sequence>